<evidence type="ECO:0000256" key="4">
    <source>
        <dbReference type="ARBA" id="ARBA00022692"/>
    </source>
</evidence>
<dbReference type="InterPro" id="IPR051907">
    <property type="entry name" value="DoxX-like_oxidoreductase"/>
</dbReference>
<feature type="transmembrane region" description="Helical" evidence="7">
    <location>
        <begin position="118"/>
        <end position="137"/>
    </location>
</feature>
<dbReference type="EMBL" id="JBBBOO010000003">
    <property type="protein sequence ID" value="MEI7063119.1"/>
    <property type="molecule type" value="Genomic_DNA"/>
</dbReference>
<accession>A0ABU8JJZ8</accession>
<dbReference type="Proteomes" id="UP001359469">
    <property type="component" value="Unassembled WGS sequence"/>
</dbReference>
<name>A0ABU8JJZ8_DICCH</name>
<dbReference type="PANTHER" id="PTHR33452:SF1">
    <property type="entry name" value="INNER MEMBRANE PROTEIN YPHA-RELATED"/>
    <property type="match status" value="1"/>
</dbReference>
<reference evidence="8 9" key="1">
    <citation type="submission" date="2024-03" db="EMBL/GenBank/DDBJ databases">
        <title>Analysis of soft rot Pectobacteriaceae population diversity in US potato growing regions between 2016 and 2022.</title>
        <authorList>
            <person name="Ma X."/>
            <person name="Zhang X."/>
            <person name="Stodghill P."/>
            <person name="Rioux R."/>
            <person name="Babler B."/>
            <person name="Shrestha S."/>
            <person name="Babler B."/>
            <person name="Rivedal H."/>
            <person name="Frost K."/>
            <person name="Hao J."/>
            <person name="Secor G."/>
            <person name="Swingle B."/>
        </authorList>
    </citation>
    <scope>NUCLEOTIDE SEQUENCE [LARGE SCALE GENOMIC DNA]</scope>
    <source>
        <strain evidence="8 9">SR64</strain>
    </source>
</reference>
<comment type="subcellular location">
    <subcellularLocation>
        <location evidence="1">Cell membrane</location>
        <topology evidence="1">Multi-pass membrane protein</topology>
    </subcellularLocation>
</comment>
<proteinExistence type="inferred from homology"/>
<evidence type="ECO:0000313" key="8">
    <source>
        <dbReference type="EMBL" id="MEI7063119.1"/>
    </source>
</evidence>
<gene>
    <name evidence="8" type="ORF">WCU84_05500</name>
</gene>
<dbReference type="InterPro" id="IPR032808">
    <property type="entry name" value="DoxX"/>
</dbReference>
<organism evidence="8 9">
    <name type="scientific">Dickeya chrysanthemi</name>
    <name type="common">Pectobacterium chrysanthemi</name>
    <name type="synonym">Erwinia chrysanthemi</name>
    <dbReference type="NCBI Taxonomy" id="556"/>
    <lineage>
        <taxon>Bacteria</taxon>
        <taxon>Pseudomonadati</taxon>
        <taxon>Pseudomonadota</taxon>
        <taxon>Gammaproteobacteria</taxon>
        <taxon>Enterobacterales</taxon>
        <taxon>Pectobacteriaceae</taxon>
        <taxon>Dickeya</taxon>
    </lineage>
</organism>
<evidence type="ECO:0000256" key="3">
    <source>
        <dbReference type="ARBA" id="ARBA00022475"/>
    </source>
</evidence>
<evidence type="ECO:0000256" key="7">
    <source>
        <dbReference type="SAM" id="Phobius"/>
    </source>
</evidence>
<keyword evidence="9" id="KW-1185">Reference proteome</keyword>
<feature type="transmembrane region" description="Helical" evidence="7">
    <location>
        <begin position="21"/>
        <end position="46"/>
    </location>
</feature>
<protein>
    <submittedName>
        <fullName evidence="8">DoxX family protein</fullName>
    </submittedName>
</protein>
<evidence type="ECO:0000256" key="6">
    <source>
        <dbReference type="ARBA" id="ARBA00023136"/>
    </source>
</evidence>
<keyword evidence="5 7" id="KW-1133">Transmembrane helix</keyword>
<feature type="transmembrane region" description="Helical" evidence="7">
    <location>
        <begin position="58"/>
        <end position="79"/>
    </location>
</feature>
<keyword evidence="6 7" id="KW-0472">Membrane</keyword>
<keyword evidence="3" id="KW-1003">Cell membrane</keyword>
<comment type="similarity">
    <text evidence="2">Belongs to the DoxX family.</text>
</comment>
<evidence type="ECO:0000256" key="2">
    <source>
        <dbReference type="ARBA" id="ARBA00006679"/>
    </source>
</evidence>
<comment type="caution">
    <text evidence="8">The sequence shown here is derived from an EMBL/GenBank/DDBJ whole genome shotgun (WGS) entry which is preliminary data.</text>
</comment>
<evidence type="ECO:0000313" key="9">
    <source>
        <dbReference type="Proteomes" id="UP001359469"/>
    </source>
</evidence>
<evidence type="ECO:0000256" key="5">
    <source>
        <dbReference type="ARBA" id="ARBA00022989"/>
    </source>
</evidence>
<keyword evidence="4 7" id="KW-0812">Transmembrane</keyword>
<sequence>MMLGMLDRINQLLDKPDCGKLILRLSFSILVLFHGVHKLIAGVGGIQGMLAAHGLPGFIAYGVFIGEVIAPVLMILGILTRPAALSFAFTMIVAFALAHPEAIFTLDKTGAWGIENVAVYFFAGIAIALLGSGKYSVMSNPRWR</sequence>
<dbReference type="Pfam" id="PF07681">
    <property type="entry name" value="DoxX"/>
    <property type="match status" value="1"/>
</dbReference>
<dbReference type="RefSeq" id="WP_226052684.1">
    <property type="nucleotide sequence ID" value="NZ_CP161827.1"/>
</dbReference>
<evidence type="ECO:0000256" key="1">
    <source>
        <dbReference type="ARBA" id="ARBA00004651"/>
    </source>
</evidence>
<feature type="transmembrane region" description="Helical" evidence="7">
    <location>
        <begin position="86"/>
        <end position="106"/>
    </location>
</feature>
<dbReference type="PANTHER" id="PTHR33452">
    <property type="entry name" value="OXIDOREDUCTASE CATD-RELATED"/>
    <property type="match status" value="1"/>
</dbReference>